<evidence type="ECO:0000313" key="11">
    <source>
        <dbReference type="Proteomes" id="UP001151582"/>
    </source>
</evidence>
<evidence type="ECO:0000256" key="6">
    <source>
        <dbReference type="RuleBase" id="RU365057"/>
    </source>
</evidence>
<comment type="caution">
    <text evidence="10">The sequence shown here is derived from an EMBL/GenBank/DDBJ whole genome shotgun (WGS) entry which is preliminary data.</text>
</comment>
<dbReference type="GO" id="GO:0015031">
    <property type="term" value="P:protein transport"/>
    <property type="evidence" value="ECO:0007669"/>
    <property type="project" value="UniProtKB-KW"/>
</dbReference>
<dbReference type="Proteomes" id="UP001151582">
    <property type="component" value="Unassembled WGS sequence"/>
</dbReference>
<gene>
    <name evidence="10" type="primary">SDA1</name>
    <name evidence="10" type="ORF">H4R34_000510</name>
</gene>
<evidence type="ECO:0000256" key="1">
    <source>
        <dbReference type="ARBA" id="ARBA00005783"/>
    </source>
</evidence>
<feature type="region of interest" description="Disordered" evidence="7">
    <location>
        <begin position="709"/>
        <end position="796"/>
    </location>
</feature>
<feature type="compositionally biased region" description="Basic and acidic residues" evidence="7">
    <location>
        <begin position="709"/>
        <end position="735"/>
    </location>
</feature>
<reference evidence="10" key="1">
    <citation type="submission" date="2022-07" db="EMBL/GenBank/DDBJ databases">
        <title>Phylogenomic reconstructions and comparative analyses of Kickxellomycotina fungi.</title>
        <authorList>
            <person name="Reynolds N.K."/>
            <person name="Stajich J.E."/>
            <person name="Barry K."/>
            <person name="Grigoriev I.V."/>
            <person name="Crous P."/>
            <person name="Smith M.E."/>
        </authorList>
    </citation>
    <scope>NUCLEOTIDE SEQUENCE</scope>
    <source>
        <strain evidence="10">RSA 567</strain>
    </source>
</reference>
<evidence type="ECO:0000256" key="7">
    <source>
        <dbReference type="SAM" id="MobiDB-lite"/>
    </source>
</evidence>
<dbReference type="InterPro" id="IPR027312">
    <property type="entry name" value="Sda1"/>
</dbReference>
<evidence type="ECO:0000259" key="8">
    <source>
        <dbReference type="Pfam" id="PF05285"/>
    </source>
</evidence>
<keyword evidence="5 6" id="KW-0539">Nucleus</keyword>
<feature type="compositionally biased region" description="Acidic residues" evidence="7">
    <location>
        <begin position="609"/>
        <end position="621"/>
    </location>
</feature>
<feature type="domain" description="SDA1 middle" evidence="8">
    <location>
        <begin position="553"/>
        <end position="729"/>
    </location>
</feature>
<feature type="compositionally biased region" description="Acidic residues" evidence="7">
    <location>
        <begin position="586"/>
        <end position="599"/>
    </location>
</feature>
<feature type="domain" description="SDA1 N-terminal" evidence="9">
    <location>
        <begin position="63"/>
        <end position="456"/>
    </location>
</feature>
<dbReference type="OrthoDB" id="2196187at2759"/>
<dbReference type="GO" id="GO:0005730">
    <property type="term" value="C:nucleolus"/>
    <property type="evidence" value="ECO:0007669"/>
    <property type="project" value="UniProtKB-SubCell"/>
</dbReference>
<evidence type="ECO:0000256" key="2">
    <source>
        <dbReference type="ARBA" id="ARBA00022448"/>
    </source>
</evidence>
<protein>
    <recommendedName>
        <fullName evidence="6">Protein SDA1</fullName>
    </recommendedName>
</protein>
<keyword evidence="4 6" id="KW-0653">Protein transport</keyword>
<organism evidence="10 11">
    <name type="scientific">Dimargaris verticillata</name>
    <dbReference type="NCBI Taxonomy" id="2761393"/>
    <lineage>
        <taxon>Eukaryota</taxon>
        <taxon>Fungi</taxon>
        <taxon>Fungi incertae sedis</taxon>
        <taxon>Zoopagomycota</taxon>
        <taxon>Kickxellomycotina</taxon>
        <taxon>Dimargaritomycetes</taxon>
        <taxon>Dimargaritales</taxon>
        <taxon>Dimargaritaceae</taxon>
        <taxon>Dimargaris</taxon>
    </lineage>
</organism>
<evidence type="ECO:0000259" key="9">
    <source>
        <dbReference type="Pfam" id="PF08158"/>
    </source>
</evidence>
<dbReference type="InterPro" id="IPR016024">
    <property type="entry name" value="ARM-type_fold"/>
</dbReference>
<feature type="compositionally biased region" description="Low complexity" evidence="7">
    <location>
        <begin position="568"/>
        <end position="585"/>
    </location>
</feature>
<name>A0A9W8B645_9FUNG</name>
<comment type="subcellular location">
    <subcellularLocation>
        <location evidence="6">Nucleus</location>
        <location evidence="6">Nucleolus</location>
    </subcellularLocation>
</comment>
<feature type="compositionally biased region" description="Basic residues" evidence="7">
    <location>
        <begin position="786"/>
        <end position="796"/>
    </location>
</feature>
<keyword evidence="3 6" id="KW-0690">Ribosome biogenesis</keyword>
<dbReference type="GO" id="GO:0000055">
    <property type="term" value="P:ribosomal large subunit export from nucleus"/>
    <property type="evidence" value="ECO:0007669"/>
    <property type="project" value="UniProtKB-UniRule"/>
</dbReference>
<accession>A0A9W8B645</accession>
<keyword evidence="2 6" id="KW-0813">Transport</keyword>
<feature type="compositionally biased region" description="Polar residues" evidence="7">
    <location>
        <begin position="744"/>
        <end position="757"/>
    </location>
</feature>
<evidence type="ECO:0000313" key="10">
    <source>
        <dbReference type="EMBL" id="KAJ1984676.1"/>
    </source>
</evidence>
<comment type="similarity">
    <text evidence="1 6">Belongs to the SDA1 family.</text>
</comment>
<dbReference type="SUPFAM" id="SSF48371">
    <property type="entry name" value="ARM repeat"/>
    <property type="match status" value="1"/>
</dbReference>
<feature type="compositionally biased region" description="Acidic residues" evidence="7">
    <location>
        <begin position="532"/>
        <end position="541"/>
    </location>
</feature>
<dbReference type="EMBL" id="JANBQB010000013">
    <property type="protein sequence ID" value="KAJ1984676.1"/>
    <property type="molecule type" value="Genomic_DNA"/>
</dbReference>
<feature type="region of interest" description="Disordered" evidence="7">
    <location>
        <begin position="520"/>
        <end position="637"/>
    </location>
</feature>
<evidence type="ECO:0000256" key="3">
    <source>
        <dbReference type="ARBA" id="ARBA00022517"/>
    </source>
</evidence>
<sequence>MVRKQRAALLPINLPQLQNLIKRDPLSYKEEFSQQWKHYESTLVLLRLKPEEDSKKFTELVQFLAQVCQCYPTDCAQFPDQLIELLQTQYSVLHPDLRRSIVQSLILMRNKGILDSTKTLPLFFTLFRCHDKGLRELLYRHIVGDIRTANAQHKNNRLNKSLQSFMYTMLLSATNASSTHASAPAKSANSGDNAIAAKKSVDVCIELYRKHIWDDAKTANIIAEACFSPVTKIMVAAVQFFLGNDDNLDDGEDGSDSEAEQEPLPNIRKMQHSAKVGKKKKSKARLYDKALARVRKGNSANGKAGVCNFSAIHLLHDPQSFTERLYSRLHKPGSEKHSTVDRFEVRLMVMKLIARLIGAHQLQMLSFYSFLLRYLQPHQADVTQVLALLAQASHPMVPPDAIEPALMAIANRFVTDHCSPEVMAAGINSIRAVTARCPLAMPSALLEDLTQFKSHRNKGVMMAARSLITLYREVNPEMLRRKDRGKAATLALIAKAKVVPQYGEVSVNDGIEGADLLLEATQPRGTQHQTEGDDDSDDGWEEMSNQSDDSGGWINVSHSEGEVDEDAANANAEWETDSDGSGAESSSDELEASGDEGEDTTCTQAMQVEESEDDDGQEADPDSASKTDTADKPAVSAVPLELTKILSPQDFQRIEALKAEYQVMSAQQGPIKARDTLKRKLAVEAARGQAINVEQGDLEQVITEADILGEYRKKQRSTYDDRLNSIKAGRDDRKNFGPKRSRTNESSSSTHIQSSRNKAYAMVMQKRALSKRNTSLREKSRQLRGNQKKGQRKGRK</sequence>
<dbReference type="PANTHER" id="PTHR12730">
    <property type="entry name" value="HSDA/SDA1-RELATED"/>
    <property type="match status" value="1"/>
</dbReference>
<evidence type="ECO:0000256" key="5">
    <source>
        <dbReference type="ARBA" id="ARBA00023242"/>
    </source>
</evidence>
<keyword evidence="11" id="KW-1185">Reference proteome</keyword>
<dbReference type="PANTHER" id="PTHR12730:SF0">
    <property type="entry name" value="PROTEIN SDA1 HOMOLOG"/>
    <property type="match status" value="1"/>
</dbReference>
<dbReference type="Pfam" id="PF08158">
    <property type="entry name" value="SDA1_HEAT"/>
    <property type="match status" value="1"/>
</dbReference>
<dbReference type="AlphaFoldDB" id="A0A9W8B645"/>
<evidence type="ECO:0000256" key="4">
    <source>
        <dbReference type="ARBA" id="ARBA00022927"/>
    </source>
</evidence>
<dbReference type="Pfam" id="PF05285">
    <property type="entry name" value="SDA1_dom"/>
    <property type="match status" value="1"/>
</dbReference>
<dbReference type="InterPro" id="IPR007949">
    <property type="entry name" value="SDA1_MD"/>
</dbReference>
<comment type="function">
    <text evidence="6">Required for 60S pre-ribosomal subunits export to the cytoplasm.</text>
</comment>
<dbReference type="GO" id="GO:0042273">
    <property type="term" value="P:ribosomal large subunit biogenesis"/>
    <property type="evidence" value="ECO:0007669"/>
    <property type="project" value="UniProtKB-UniRule"/>
</dbReference>
<proteinExistence type="inferred from homology"/>
<dbReference type="InterPro" id="IPR012977">
    <property type="entry name" value="SDA1_N"/>
</dbReference>